<gene>
    <name evidence="1" type="ORF">EEL30_22195</name>
</gene>
<accession>A0A518VCM8</accession>
<dbReference type="OrthoDB" id="2643483at2"/>
<evidence type="ECO:0000313" key="2">
    <source>
        <dbReference type="Proteomes" id="UP000319432"/>
    </source>
</evidence>
<organism evidence="1 2">
    <name type="scientific">Brevibacillus laterosporus</name>
    <name type="common">Bacillus laterosporus</name>
    <dbReference type="NCBI Taxonomy" id="1465"/>
    <lineage>
        <taxon>Bacteria</taxon>
        <taxon>Bacillati</taxon>
        <taxon>Bacillota</taxon>
        <taxon>Bacilli</taxon>
        <taxon>Bacillales</taxon>
        <taxon>Paenibacillaceae</taxon>
        <taxon>Brevibacillus</taxon>
    </lineage>
</organism>
<evidence type="ECO:0000313" key="1">
    <source>
        <dbReference type="EMBL" id="QDX94756.1"/>
    </source>
</evidence>
<dbReference type="EMBL" id="CP033464">
    <property type="protein sequence ID" value="QDX94756.1"/>
    <property type="molecule type" value="Genomic_DNA"/>
</dbReference>
<reference evidence="1 2" key="1">
    <citation type="submission" date="2018-11" db="EMBL/GenBank/DDBJ databases">
        <title>Phylogenetic determinants of toxin gene distribution in genomes of Brevibacillus laterosporus.</title>
        <authorList>
            <person name="Glare T.R."/>
            <person name="Durrant A."/>
            <person name="Berry C."/>
            <person name="Palma L."/>
            <person name="Ormskirk M."/>
            <person name="Cox M.O."/>
        </authorList>
    </citation>
    <scope>NUCLEOTIDE SEQUENCE [LARGE SCALE GENOMIC DNA]</scope>
    <source>
        <strain evidence="1 2">1821L</strain>
    </source>
</reference>
<proteinExistence type="predicted"/>
<dbReference type="Proteomes" id="UP000319432">
    <property type="component" value="Chromosome"/>
</dbReference>
<protein>
    <submittedName>
        <fullName evidence="1">Uncharacterized protein</fullName>
    </submittedName>
</protein>
<dbReference type="AlphaFoldDB" id="A0A518VCM8"/>
<keyword evidence="2" id="KW-1185">Reference proteome</keyword>
<sequence length="163" mass="19216">MAKRMTLNDLNKEHKKISGQKVIHILNGQYEVKIDEHIRNSKLIDMLSDISQLISTFSSDKNFTPEDLQSIIQLGHVFFLRHFTDFPIPKENDLSTLTQVFIELYDTEMLDEIEKKFDSKEFRKVEEKLAEYFRNAPQVQKMIDQVYTNSLQDDEIEKVQKSS</sequence>
<name>A0A518VCM8_BRELA</name>